<proteinExistence type="predicted"/>
<reference evidence="1 2" key="1">
    <citation type="submission" date="2019-06" db="EMBL/GenBank/DDBJ databases">
        <authorList>
            <person name="Meng X."/>
        </authorList>
    </citation>
    <scope>NUCLEOTIDE SEQUENCE [LARGE SCALE GENOMIC DNA]</scope>
    <source>
        <strain evidence="1 2">M625</strain>
    </source>
</reference>
<comment type="caution">
    <text evidence="1">The sequence shown here is derived from an EMBL/GenBank/DDBJ whole genome shotgun (WGS) entry which is preliminary data.</text>
</comment>
<accession>A0A504IXV5</accession>
<dbReference type="AlphaFoldDB" id="A0A504IXV5"/>
<sequence length="315" mass="36310">MSEFLNLYNNLPIRLTHFFETEEYKNYNSHFVYGLKGFSREVKLKISFKIKDYEELLDYFSVQGLSKKTPYMIPFVLIKNNEPSCFVVDSRSADCPVLFFNSRENSFYDHSASLDSFLVNLLTGKDKTPIKKVEMATKKALTLLKKKNYSEAVELLENAIMTYPEDDDNSVFDSNSKTLPEGFKVLATCHLLNNNPNRAKEILEKGLNQKIFSCGAYLVEVYSKGFGDNQMAIEVGEQALETIKSQYYYRAWCDLRENLGLVYVLEGIKEKANKTYKELHGGKIENARKSLQDLVKQNHPNKVLAKEILTWFTPK</sequence>
<dbReference type="SUPFAM" id="SSF48452">
    <property type="entry name" value="TPR-like"/>
    <property type="match status" value="1"/>
</dbReference>
<dbReference type="EMBL" id="VFWZ01000008">
    <property type="protein sequence ID" value="TPN82894.1"/>
    <property type="molecule type" value="Genomic_DNA"/>
</dbReference>
<dbReference type="InterPro" id="IPR011990">
    <property type="entry name" value="TPR-like_helical_dom_sf"/>
</dbReference>
<name>A0A504IXV5_9FLAO</name>
<evidence type="ECO:0000313" key="1">
    <source>
        <dbReference type="EMBL" id="TPN82894.1"/>
    </source>
</evidence>
<protein>
    <submittedName>
        <fullName evidence="1">Tetratricopeptide repeat protein</fullName>
    </submittedName>
</protein>
<keyword evidence="2" id="KW-1185">Reference proteome</keyword>
<evidence type="ECO:0000313" key="2">
    <source>
        <dbReference type="Proteomes" id="UP000315540"/>
    </source>
</evidence>
<dbReference type="Proteomes" id="UP000315540">
    <property type="component" value="Unassembled WGS sequence"/>
</dbReference>
<gene>
    <name evidence="1" type="ORF">FHK87_20930</name>
</gene>
<dbReference type="RefSeq" id="WP_140596313.1">
    <property type="nucleotide sequence ID" value="NZ_VFWZ01000008.1"/>
</dbReference>
<dbReference type="Gene3D" id="1.25.40.10">
    <property type="entry name" value="Tetratricopeptide repeat domain"/>
    <property type="match status" value="1"/>
</dbReference>
<organism evidence="1 2">
    <name type="scientific">Aquimarina algicola</name>
    <dbReference type="NCBI Taxonomy" id="2589995"/>
    <lineage>
        <taxon>Bacteria</taxon>
        <taxon>Pseudomonadati</taxon>
        <taxon>Bacteroidota</taxon>
        <taxon>Flavobacteriia</taxon>
        <taxon>Flavobacteriales</taxon>
        <taxon>Flavobacteriaceae</taxon>
        <taxon>Aquimarina</taxon>
    </lineage>
</organism>